<dbReference type="EMBL" id="CP109635">
    <property type="protein sequence ID" value="UYT10393.1"/>
    <property type="molecule type" value="Genomic_DNA"/>
</dbReference>
<dbReference type="Proteomes" id="UP001164042">
    <property type="component" value="Chromosome"/>
</dbReference>
<sequence>MISSTRAVSGDGGISGVGETVSIVQNNFSSDIPRILKRSVIFDICQIIAESDINYDDDYSIQHNSDWMEKLSYNNVEVYVDIFDNYSDGYKEISDILQHYIHTTKMVKKIRTVYLEHRGYDDNINGDQIIKEVFECLKEEICDRSQLTGLDLVDEEVDEAIYLIMFYAFTKCKLLKPVPVGSNYDN</sequence>
<evidence type="ECO:0000313" key="2">
    <source>
        <dbReference type="Proteomes" id="UP001164042"/>
    </source>
</evidence>
<gene>
    <name evidence="1" type="ORF">OF801_00195</name>
</gene>
<dbReference type="AlphaFoldDB" id="A0AA46YUI1"/>
<reference evidence="1" key="1">
    <citation type="submission" date="2022-10" db="EMBL/GenBank/DDBJ databases">
        <title>Genome assembly of Lactococcus garvieae isolates from cricket gut.</title>
        <authorList>
            <person name="Luecke A.R."/>
            <person name="Brown A.M.V."/>
            <person name="Wakeman C.A."/>
        </authorList>
    </citation>
    <scope>NUCLEOTIDE SEQUENCE</scope>
    <source>
        <strain evidence="1">Alexii-11_2</strain>
    </source>
</reference>
<dbReference type="RefSeq" id="WP_264308240.1">
    <property type="nucleotide sequence ID" value="NZ_CP109635.1"/>
</dbReference>
<name>A0AA46YUI1_9LACT</name>
<accession>A0AA46YUI1</accession>
<protein>
    <submittedName>
        <fullName evidence="1">Uncharacterized protein</fullName>
    </submittedName>
</protein>
<organism evidence="1 2">
    <name type="scientific">Lactococcus garvieae</name>
    <dbReference type="NCBI Taxonomy" id="1363"/>
    <lineage>
        <taxon>Bacteria</taxon>
        <taxon>Bacillati</taxon>
        <taxon>Bacillota</taxon>
        <taxon>Bacilli</taxon>
        <taxon>Lactobacillales</taxon>
        <taxon>Streptococcaceae</taxon>
        <taxon>Lactococcus</taxon>
    </lineage>
</organism>
<proteinExistence type="predicted"/>
<evidence type="ECO:0000313" key="1">
    <source>
        <dbReference type="EMBL" id="UYT10393.1"/>
    </source>
</evidence>